<dbReference type="GO" id="GO:0005829">
    <property type="term" value="C:cytosol"/>
    <property type="evidence" value="ECO:0007669"/>
    <property type="project" value="TreeGrafter"/>
</dbReference>
<dbReference type="Gene3D" id="3.40.50.280">
    <property type="entry name" value="Cobalamin-binding domain"/>
    <property type="match status" value="1"/>
</dbReference>
<evidence type="ECO:0000256" key="6">
    <source>
        <dbReference type="ARBA" id="ARBA00023004"/>
    </source>
</evidence>
<evidence type="ECO:0000256" key="2">
    <source>
        <dbReference type="ARBA" id="ARBA00022603"/>
    </source>
</evidence>
<proteinExistence type="predicted"/>
<comment type="cofactor">
    <cofactor evidence="1">
        <name>[4Fe-4S] cluster</name>
        <dbReference type="ChEBI" id="CHEBI:49883"/>
    </cofactor>
</comment>
<dbReference type="Proteomes" id="UP000178797">
    <property type="component" value="Unassembled WGS sequence"/>
</dbReference>
<dbReference type="InterPro" id="IPR058240">
    <property type="entry name" value="rSAM_sf"/>
</dbReference>
<name>A0A1F7RY62_9BACT</name>
<keyword evidence="2" id="KW-0489">Methyltransferase</keyword>
<organism evidence="10 11">
    <name type="scientific">Candidatus Schekmanbacteria bacterium RBG_16_38_10</name>
    <dbReference type="NCBI Taxonomy" id="1817879"/>
    <lineage>
        <taxon>Bacteria</taxon>
        <taxon>Candidatus Schekmaniibacteriota</taxon>
    </lineage>
</organism>
<dbReference type="InterPro" id="IPR034466">
    <property type="entry name" value="Methyltransferase_Class_B"/>
</dbReference>
<dbReference type="GO" id="GO:0031419">
    <property type="term" value="F:cobalamin binding"/>
    <property type="evidence" value="ECO:0007669"/>
    <property type="project" value="InterPro"/>
</dbReference>
<evidence type="ECO:0000256" key="7">
    <source>
        <dbReference type="ARBA" id="ARBA00023014"/>
    </source>
</evidence>
<reference evidence="10 11" key="1">
    <citation type="journal article" date="2016" name="Nat. Commun.">
        <title>Thousands of microbial genomes shed light on interconnected biogeochemical processes in an aquifer system.</title>
        <authorList>
            <person name="Anantharaman K."/>
            <person name="Brown C.T."/>
            <person name="Hug L.A."/>
            <person name="Sharon I."/>
            <person name="Castelle C.J."/>
            <person name="Probst A.J."/>
            <person name="Thomas B.C."/>
            <person name="Singh A."/>
            <person name="Wilkins M.J."/>
            <person name="Karaoz U."/>
            <person name="Brodie E.L."/>
            <person name="Williams K.H."/>
            <person name="Hubbard S.S."/>
            <person name="Banfield J.F."/>
        </authorList>
    </citation>
    <scope>NUCLEOTIDE SEQUENCE [LARGE SCALE GENOMIC DNA]</scope>
</reference>
<evidence type="ECO:0000256" key="5">
    <source>
        <dbReference type="ARBA" id="ARBA00022723"/>
    </source>
</evidence>
<dbReference type="Gene3D" id="3.80.30.20">
    <property type="entry name" value="tm_1862 like domain"/>
    <property type="match status" value="1"/>
</dbReference>
<dbReference type="GO" id="GO:0051539">
    <property type="term" value="F:4 iron, 4 sulfur cluster binding"/>
    <property type="evidence" value="ECO:0007669"/>
    <property type="project" value="UniProtKB-KW"/>
</dbReference>
<evidence type="ECO:0000256" key="4">
    <source>
        <dbReference type="ARBA" id="ARBA00022691"/>
    </source>
</evidence>
<dbReference type="PROSITE" id="PS51332">
    <property type="entry name" value="B12_BINDING"/>
    <property type="match status" value="1"/>
</dbReference>
<keyword evidence="3" id="KW-0808">Transferase</keyword>
<keyword evidence="5" id="KW-0479">Metal-binding</keyword>
<dbReference type="InterPro" id="IPR051198">
    <property type="entry name" value="BchE-like"/>
</dbReference>
<dbReference type="Pfam" id="PF04055">
    <property type="entry name" value="Radical_SAM"/>
    <property type="match status" value="1"/>
</dbReference>
<evidence type="ECO:0000313" key="11">
    <source>
        <dbReference type="Proteomes" id="UP000178797"/>
    </source>
</evidence>
<dbReference type="InterPro" id="IPR006638">
    <property type="entry name" value="Elp3/MiaA/NifB-like_rSAM"/>
</dbReference>
<evidence type="ECO:0000259" key="9">
    <source>
        <dbReference type="PROSITE" id="PS51918"/>
    </source>
</evidence>
<dbReference type="InterPro" id="IPR006158">
    <property type="entry name" value="Cobalamin-bd"/>
</dbReference>
<evidence type="ECO:0000256" key="1">
    <source>
        <dbReference type="ARBA" id="ARBA00001966"/>
    </source>
</evidence>
<dbReference type="GO" id="GO:0003824">
    <property type="term" value="F:catalytic activity"/>
    <property type="evidence" value="ECO:0007669"/>
    <property type="project" value="InterPro"/>
</dbReference>
<accession>A0A1F7RY62</accession>
<evidence type="ECO:0000259" key="8">
    <source>
        <dbReference type="PROSITE" id="PS51332"/>
    </source>
</evidence>
<dbReference type="SMART" id="SM00729">
    <property type="entry name" value="Elp3"/>
    <property type="match status" value="1"/>
</dbReference>
<sequence>MNILFLTSAAPAKAGFYTSEKRPPLGVGYLMATLKKEGHKIYFSDEYLKPSNILETSFLSDHKIDVVGIYSNTICYDSTLSMFQQLQLKRDKKEWSGKIMVGGPHTSMGHNEIPEYVDFVVIGEGEITVPRILRGEIKDRIVYGEKVEDLDSLPMPAWEDFIYRPYHWNSSWGEVYPIYTFNTSRGCPFPCTFCSVKTIWGKTYRFMSAERVIHDIEHMIRHYGAKGIYFREDHFTLNKKRTIEFCELLLKKNLKIDWYCETRVDHLDDYEYQKLMADAGCKAFYIGVESGSPRMLEFYKKGETREQFIKAFEIAHKVGIKTYGSFIVGFPTETEEDVRLTEDLKEIIKPDFIGNCVYLGIPGSETYDFIRENNLYEYEDNKHILYPVGFKKNANKYYGGDPYVDLYTLNDTIEPSDANSIKQTEAIEVDSSCKESNSPVRGWLRKVFG</sequence>
<dbReference type="SUPFAM" id="SSF102114">
    <property type="entry name" value="Radical SAM enzymes"/>
    <property type="match status" value="1"/>
</dbReference>
<keyword evidence="6" id="KW-0408">Iron</keyword>
<evidence type="ECO:0000256" key="3">
    <source>
        <dbReference type="ARBA" id="ARBA00022679"/>
    </source>
</evidence>
<dbReference type="PROSITE" id="PS51918">
    <property type="entry name" value="RADICAL_SAM"/>
    <property type="match status" value="1"/>
</dbReference>
<keyword evidence="7" id="KW-0411">Iron-sulfur</keyword>
<gene>
    <name evidence="10" type="ORF">A2W05_01180</name>
</gene>
<dbReference type="PANTHER" id="PTHR43409">
    <property type="entry name" value="ANAEROBIC MAGNESIUM-PROTOPORPHYRIN IX MONOMETHYL ESTER CYCLASE-RELATED"/>
    <property type="match status" value="1"/>
</dbReference>
<dbReference type="GO" id="GO:0046872">
    <property type="term" value="F:metal ion binding"/>
    <property type="evidence" value="ECO:0007669"/>
    <property type="project" value="UniProtKB-KW"/>
</dbReference>
<dbReference type="SFLD" id="SFLDG01123">
    <property type="entry name" value="methyltransferase_(Class_B)"/>
    <property type="match status" value="1"/>
</dbReference>
<dbReference type="Pfam" id="PF02310">
    <property type="entry name" value="B12-binding"/>
    <property type="match status" value="1"/>
</dbReference>
<feature type="domain" description="B12-binding" evidence="8">
    <location>
        <begin position="6"/>
        <end position="143"/>
    </location>
</feature>
<keyword evidence="4" id="KW-0949">S-adenosyl-L-methionine</keyword>
<dbReference type="AlphaFoldDB" id="A0A1F7RY62"/>
<dbReference type="InterPro" id="IPR023404">
    <property type="entry name" value="rSAM_horseshoe"/>
</dbReference>
<dbReference type="SFLD" id="SFLDS00029">
    <property type="entry name" value="Radical_SAM"/>
    <property type="match status" value="1"/>
</dbReference>
<dbReference type="EMBL" id="MGDE01000109">
    <property type="protein sequence ID" value="OGL45998.1"/>
    <property type="molecule type" value="Genomic_DNA"/>
</dbReference>
<comment type="caution">
    <text evidence="10">The sequence shown here is derived from an EMBL/GenBank/DDBJ whole genome shotgun (WGS) entry which is preliminary data.</text>
</comment>
<dbReference type="PANTHER" id="PTHR43409:SF7">
    <property type="entry name" value="BLL1977 PROTEIN"/>
    <property type="match status" value="1"/>
</dbReference>
<feature type="domain" description="Radical SAM core" evidence="9">
    <location>
        <begin position="173"/>
        <end position="401"/>
    </location>
</feature>
<protein>
    <submittedName>
        <fullName evidence="10">Uncharacterized protein</fullName>
    </submittedName>
</protein>
<dbReference type="SFLD" id="SFLDG01082">
    <property type="entry name" value="B12-binding_domain_containing"/>
    <property type="match status" value="1"/>
</dbReference>
<evidence type="ECO:0000313" key="10">
    <source>
        <dbReference type="EMBL" id="OGL45998.1"/>
    </source>
</evidence>
<dbReference type="InterPro" id="IPR007197">
    <property type="entry name" value="rSAM"/>
</dbReference>
<dbReference type="CDD" id="cd01335">
    <property type="entry name" value="Radical_SAM"/>
    <property type="match status" value="1"/>
</dbReference>